<evidence type="ECO:0000256" key="8">
    <source>
        <dbReference type="ARBA" id="ARBA00023170"/>
    </source>
</evidence>
<dbReference type="STRING" id="1346286.SAMN05444362_11686"/>
<dbReference type="InterPro" id="IPR000531">
    <property type="entry name" value="Beta-barrel_TonB"/>
</dbReference>
<dbReference type="OrthoDB" id="9795928at2"/>
<dbReference type="GO" id="GO:0015344">
    <property type="term" value="F:siderophore uptake transmembrane transporter activity"/>
    <property type="evidence" value="ECO:0007669"/>
    <property type="project" value="TreeGrafter"/>
</dbReference>
<comment type="subcellular location">
    <subcellularLocation>
        <location evidence="1 10">Cell outer membrane</location>
        <topology evidence="1 10">Multi-pass membrane protein</topology>
    </subcellularLocation>
</comment>
<protein>
    <submittedName>
        <fullName evidence="15">Iron complex outermembrane recepter protein</fullName>
    </submittedName>
</protein>
<evidence type="ECO:0000256" key="10">
    <source>
        <dbReference type="PROSITE-ProRule" id="PRU01360"/>
    </source>
</evidence>
<gene>
    <name evidence="15" type="ORF">SAMN05444362_11686</name>
</gene>
<comment type="similarity">
    <text evidence="10 11">Belongs to the TonB-dependent receptor family.</text>
</comment>
<sequence length="819" mass="91537">MKIVHIILLYLVSVLPALAVTDLSDGRTLQGHITDKATGETLIGVNIYFPDLKKGATTNQNGDYQINNLPATHTTIQISYIGHQTIIQTVDLSKTNKLDFILDEANARINEVVVTALTGNALIQRTPAPISLVPKTELLQTSSTNIIDAIAKQPGVSQVTTGSGISKPVIRGLGYNRVLVVNDGIRQEGQQWGDEHGIEVDGQGVNSVEILKGPATLSYGSDALAGVIRFLPAPTLPEGKIETNLSSEYQTNNGLFGYSVNNAGNKNGFVWDWRFSQKIAHSYKNKYDGYVYNSGFREDALGGMLGINRGWGYSHLTLSYYHMAPGIVEGDRDEETGQFLKPAVIDGAAGEAIATRRDNKSYHYGVPYQQIKHYKAVWDNNIILGDGNLKTIIGYQQNRRQEYEEVLNPDDYSLYFQLHTLNYDIRYTLPEINGYKIVTGVNGMYQVSENKGTEYLIPAYNLFDVGVFAIASRNFGRFDISGGIRFDHRRLHSRSLYLSEEDIHNHDHDHDHDDDHDHGDHDHDELIEYFPDFRRNYSALTGSIGVTYQIGNGWAAKLNLSRGYRAPNISELASNGSHGGSVRYEIGNIDLKAEKSWQADLGLSFSSPMISGELAVFANRINDYIFSHKLQDENGNDVMTDGHRTYQFTSGDARILGGELSIDFHPIDRVHFENTFSFVSSVQLNQSDSTKYLPFTPAPKWTSNIRVDLIRHGHKLLNNTYISFGLEHNWKQDKYYSAYNTETPTASYTLLNAGIGTDFVHNGRTWASLYITANNLTDKAYQSHLSRLKYTDVNSVTGRQGVYNMGRNFGFKLLIPLSF</sequence>
<organism evidence="15 16">
    <name type="scientific">Dysgonomonas macrotermitis</name>
    <dbReference type="NCBI Taxonomy" id="1346286"/>
    <lineage>
        <taxon>Bacteria</taxon>
        <taxon>Pseudomonadati</taxon>
        <taxon>Bacteroidota</taxon>
        <taxon>Bacteroidia</taxon>
        <taxon>Bacteroidales</taxon>
        <taxon>Dysgonomonadaceae</taxon>
        <taxon>Dysgonomonas</taxon>
    </lineage>
</organism>
<keyword evidence="7 10" id="KW-0472">Membrane</keyword>
<dbReference type="GO" id="GO:0009279">
    <property type="term" value="C:cell outer membrane"/>
    <property type="evidence" value="ECO:0007669"/>
    <property type="project" value="UniProtKB-SubCell"/>
</dbReference>
<dbReference type="InterPro" id="IPR008969">
    <property type="entry name" value="CarboxyPept-like_regulatory"/>
</dbReference>
<dbReference type="SUPFAM" id="SSF56935">
    <property type="entry name" value="Porins"/>
    <property type="match status" value="1"/>
</dbReference>
<keyword evidence="3 10" id="KW-1134">Transmembrane beta strand</keyword>
<evidence type="ECO:0000256" key="11">
    <source>
        <dbReference type="RuleBase" id="RU003357"/>
    </source>
</evidence>
<keyword evidence="4 10" id="KW-0812">Transmembrane</keyword>
<keyword evidence="6 11" id="KW-0798">TonB box</keyword>
<evidence type="ECO:0000259" key="14">
    <source>
        <dbReference type="Pfam" id="PF07715"/>
    </source>
</evidence>
<dbReference type="AlphaFoldDB" id="A0A1M5HJM0"/>
<evidence type="ECO:0000256" key="2">
    <source>
        <dbReference type="ARBA" id="ARBA00022448"/>
    </source>
</evidence>
<evidence type="ECO:0000256" key="9">
    <source>
        <dbReference type="ARBA" id="ARBA00023237"/>
    </source>
</evidence>
<feature type="chain" id="PRO_5009910822" evidence="12">
    <location>
        <begin position="20"/>
        <end position="819"/>
    </location>
</feature>
<keyword evidence="9 10" id="KW-0998">Cell outer membrane</keyword>
<evidence type="ECO:0000313" key="15">
    <source>
        <dbReference type="EMBL" id="SHG16163.1"/>
    </source>
</evidence>
<dbReference type="Pfam" id="PF07715">
    <property type="entry name" value="Plug"/>
    <property type="match status" value="1"/>
</dbReference>
<accession>A0A1M5HJM0</accession>
<evidence type="ECO:0000256" key="6">
    <source>
        <dbReference type="ARBA" id="ARBA00023077"/>
    </source>
</evidence>
<evidence type="ECO:0000313" key="16">
    <source>
        <dbReference type="Proteomes" id="UP000184480"/>
    </source>
</evidence>
<dbReference type="Proteomes" id="UP000184480">
    <property type="component" value="Unassembled WGS sequence"/>
</dbReference>
<evidence type="ECO:0000256" key="12">
    <source>
        <dbReference type="SAM" id="SignalP"/>
    </source>
</evidence>
<evidence type="ECO:0000259" key="13">
    <source>
        <dbReference type="Pfam" id="PF00593"/>
    </source>
</evidence>
<evidence type="ECO:0000256" key="1">
    <source>
        <dbReference type="ARBA" id="ARBA00004571"/>
    </source>
</evidence>
<keyword evidence="5 12" id="KW-0732">Signal</keyword>
<dbReference type="SUPFAM" id="SSF49464">
    <property type="entry name" value="Carboxypeptidase regulatory domain-like"/>
    <property type="match status" value="1"/>
</dbReference>
<dbReference type="Gene3D" id="2.60.40.1120">
    <property type="entry name" value="Carboxypeptidase-like, regulatory domain"/>
    <property type="match status" value="1"/>
</dbReference>
<evidence type="ECO:0000256" key="3">
    <source>
        <dbReference type="ARBA" id="ARBA00022452"/>
    </source>
</evidence>
<dbReference type="InterPro" id="IPR039426">
    <property type="entry name" value="TonB-dep_rcpt-like"/>
</dbReference>
<dbReference type="Gene3D" id="2.170.130.10">
    <property type="entry name" value="TonB-dependent receptor, plug domain"/>
    <property type="match status" value="1"/>
</dbReference>
<feature type="domain" description="TonB-dependent receptor-like beta-barrel" evidence="13">
    <location>
        <begin position="245"/>
        <end position="776"/>
    </location>
</feature>
<proteinExistence type="inferred from homology"/>
<name>A0A1M5HJM0_9BACT</name>
<dbReference type="GO" id="GO:0044718">
    <property type="term" value="P:siderophore transmembrane transport"/>
    <property type="evidence" value="ECO:0007669"/>
    <property type="project" value="TreeGrafter"/>
</dbReference>
<dbReference type="InterPro" id="IPR012910">
    <property type="entry name" value="Plug_dom"/>
</dbReference>
<dbReference type="InterPro" id="IPR037066">
    <property type="entry name" value="Plug_dom_sf"/>
</dbReference>
<evidence type="ECO:0000256" key="5">
    <source>
        <dbReference type="ARBA" id="ARBA00022729"/>
    </source>
</evidence>
<dbReference type="EMBL" id="FQUC01000016">
    <property type="protein sequence ID" value="SHG16163.1"/>
    <property type="molecule type" value="Genomic_DNA"/>
</dbReference>
<dbReference type="Pfam" id="PF00593">
    <property type="entry name" value="TonB_dep_Rec_b-barrel"/>
    <property type="match status" value="1"/>
</dbReference>
<dbReference type="InterPro" id="IPR036942">
    <property type="entry name" value="Beta-barrel_TonB_sf"/>
</dbReference>
<evidence type="ECO:0000256" key="4">
    <source>
        <dbReference type="ARBA" id="ARBA00022692"/>
    </source>
</evidence>
<keyword evidence="16" id="KW-1185">Reference proteome</keyword>
<feature type="domain" description="TonB-dependent receptor plug" evidence="14">
    <location>
        <begin position="124"/>
        <end position="227"/>
    </location>
</feature>
<dbReference type="Pfam" id="PF13715">
    <property type="entry name" value="CarbopepD_reg_2"/>
    <property type="match status" value="1"/>
</dbReference>
<dbReference type="PROSITE" id="PS52016">
    <property type="entry name" value="TONB_DEPENDENT_REC_3"/>
    <property type="match status" value="1"/>
</dbReference>
<keyword evidence="2 10" id="KW-0813">Transport</keyword>
<feature type="signal peptide" evidence="12">
    <location>
        <begin position="1"/>
        <end position="19"/>
    </location>
</feature>
<dbReference type="PANTHER" id="PTHR30069">
    <property type="entry name" value="TONB-DEPENDENT OUTER MEMBRANE RECEPTOR"/>
    <property type="match status" value="1"/>
</dbReference>
<evidence type="ECO:0000256" key="7">
    <source>
        <dbReference type="ARBA" id="ARBA00023136"/>
    </source>
</evidence>
<dbReference type="PANTHER" id="PTHR30069:SF29">
    <property type="entry name" value="HEMOGLOBIN AND HEMOGLOBIN-HAPTOGLOBIN-BINDING PROTEIN 1-RELATED"/>
    <property type="match status" value="1"/>
</dbReference>
<dbReference type="RefSeq" id="WP_062183103.1">
    <property type="nucleotide sequence ID" value="NZ_BBXL01000019.1"/>
</dbReference>
<dbReference type="Gene3D" id="2.40.170.20">
    <property type="entry name" value="TonB-dependent receptor, beta-barrel domain"/>
    <property type="match status" value="1"/>
</dbReference>
<reference evidence="16" key="1">
    <citation type="submission" date="2016-11" db="EMBL/GenBank/DDBJ databases">
        <authorList>
            <person name="Varghese N."/>
            <person name="Submissions S."/>
        </authorList>
    </citation>
    <scope>NUCLEOTIDE SEQUENCE [LARGE SCALE GENOMIC DNA]</scope>
    <source>
        <strain evidence="16">DSM 27370</strain>
    </source>
</reference>
<keyword evidence="8" id="KW-0675">Receptor</keyword>